<comment type="caution">
    <text evidence="2">The sequence shown here is derived from an EMBL/GenBank/DDBJ whole genome shotgun (WGS) entry which is preliminary data.</text>
</comment>
<evidence type="ECO:0000256" key="1">
    <source>
        <dbReference type="SAM" id="MobiDB-lite"/>
    </source>
</evidence>
<reference evidence="2 3" key="1">
    <citation type="submission" date="2019-03" db="EMBL/GenBank/DDBJ databases">
        <title>Genomic Encyclopedia of Archaeal and Bacterial Type Strains, Phase II (KMG-II): from individual species to whole genera.</title>
        <authorList>
            <person name="Goeker M."/>
        </authorList>
    </citation>
    <scope>NUCLEOTIDE SEQUENCE [LARGE SCALE GENOMIC DNA]</scope>
    <source>
        <strain evidence="2 3">DSM 26433</strain>
    </source>
</reference>
<sequence length="78" mass="8775">MCLSNRNGRLQNAGRGKRNSTVFPPSNLVFRSLDIVLVVCDVQRHDASKADNSTGFSYENARPWRGQFHFALGYAPDF</sequence>
<organism evidence="2 3">
    <name type="scientific">Shimia isoporae</name>
    <dbReference type="NCBI Taxonomy" id="647720"/>
    <lineage>
        <taxon>Bacteria</taxon>
        <taxon>Pseudomonadati</taxon>
        <taxon>Pseudomonadota</taxon>
        <taxon>Alphaproteobacteria</taxon>
        <taxon>Rhodobacterales</taxon>
        <taxon>Roseobacteraceae</taxon>
    </lineage>
</organism>
<dbReference type="EMBL" id="SMGR01000001">
    <property type="protein sequence ID" value="TCL09637.1"/>
    <property type="molecule type" value="Genomic_DNA"/>
</dbReference>
<accession>A0A4R1NMJ2</accession>
<dbReference type="AlphaFoldDB" id="A0A4R1NMJ2"/>
<dbReference type="Proteomes" id="UP000295673">
    <property type="component" value="Unassembled WGS sequence"/>
</dbReference>
<evidence type="ECO:0000313" key="3">
    <source>
        <dbReference type="Proteomes" id="UP000295673"/>
    </source>
</evidence>
<protein>
    <submittedName>
        <fullName evidence="2">Uncharacterized protein</fullName>
    </submittedName>
</protein>
<feature type="compositionally biased region" description="Polar residues" evidence="1">
    <location>
        <begin position="1"/>
        <end position="10"/>
    </location>
</feature>
<name>A0A4R1NMJ2_9RHOB</name>
<keyword evidence="3" id="KW-1185">Reference proteome</keyword>
<feature type="region of interest" description="Disordered" evidence="1">
    <location>
        <begin position="1"/>
        <end position="20"/>
    </location>
</feature>
<gene>
    <name evidence="2" type="ORF">BXY66_1691</name>
</gene>
<evidence type="ECO:0000313" key="2">
    <source>
        <dbReference type="EMBL" id="TCL09637.1"/>
    </source>
</evidence>
<proteinExistence type="predicted"/>